<evidence type="ECO:0000256" key="4">
    <source>
        <dbReference type="SAM" id="SignalP"/>
    </source>
</evidence>
<dbReference type="InterPro" id="IPR012334">
    <property type="entry name" value="Pectin_lyas_fold"/>
</dbReference>
<evidence type="ECO:0000256" key="1">
    <source>
        <dbReference type="ARBA" id="ARBA00004906"/>
    </source>
</evidence>
<keyword evidence="3" id="KW-0833">Ubl conjugation pathway</keyword>
<evidence type="ECO:0000256" key="3">
    <source>
        <dbReference type="ARBA" id="ARBA00022786"/>
    </source>
</evidence>
<evidence type="ECO:0000259" key="5">
    <source>
        <dbReference type="PROSITE" id="PS51724"/>
    </source>
</evidence>
<keyword evidence="2" id="KW-0677">Repeat</keyword>
<keyword evidence="4" id="KW-0732">Signal</keyword>
<name>A0ABR7ZYN0_9CYAN</name>
<dbReference type="InterPro" id="IPR022441">
    <property type="entry name" value="Para_beta_helix_rpt-2"/>
</dbReference>
<dbReference type="SUPFAM" id="SSF51126">
    <property type="entry name" value="Pectin lyase-like"/>
    <property type="match status" value="1"/>
</dbReference>
<dbReference type="PANTHER" id="PTHR22990:SF15">
    <property type="entry name" value="F-BOX ONLY PROTEIN 10"/>
    <property type="match status" value="1"/>
</dbReference>
<keyword evidence="7" id="KW-1185">Reference proteome</keyword>
<sequence length="542" mass="58218">MKLNYKLLTSSIFTKVAYLLPVVMLFPSIAISMPAFAQTSPNAKIIAQNTSQNTEIKILYVSSQTGSDRPDAGTNLAPFKTITYAISRAKAGQPTVIQLANGIYSTGEKFPIRLRPDIILRGNEANKGRDITILGGGTLFSNLRSTQNVAIVLSDRSELRGVTVTNPNPRGYGLWIENASPAIANNILLGNKQDGALITGKSTAILSANQFFRNGTSGLAIEGESTPIVRGNLFQQTIFGMSIRQDAKPQITENTFTQNQNGILIQANARPILRGNAIVNNRAYGLTISDLALPDLGTPNDYGNNNFQGNGTFDLQNVSRNAVAVIGNQVDSKKMKGNLQLSGIIANSDRFANINQQLQQRTSTSQTMNIAPNLATPPALVTATPLNPSSSISSNFSSNATAPSVQASSPFWYEPVTSVIIRINPNTRNNAIPINREITTNLPPILRTPPSGEPVNQPIQIAPLANTNLAPQAPPRYRVVVPVASPNAVDQVKRIVPNSFPSRLNGYLVVQTGAYSDRSVAEVQVSRLAQQGLSARIESINP</sequence>
<proteinExistence type="predicted"/>
<dbReference type="NCBIfam" id="TIGR03804">
    <property type="entry name" value="para_beta_helix"/>
    <property type="match status" value="1"/>
</dbReference>
<feature type="domain" description="SPOR" evidence="5">
    <location>
        <begin position="502"/>
        <end position="542"/>
    </location>
</feature>
<comment type="pathway">
    <text evidence="1">Protein modification; protein ubiquitination.</text>
</comment>
<dbReference type="InterPro" id="IPR051550">
    <property type="entry name" value="SCF-Subunits/Alg-Epimerases"/>
</dbReference>
<feature type="chain" id="PRO_5046462236" evidence="4">
    <location>
        <begin position="38"/>
        <end position="542"/>
    </location>
</feature>
<dbReference type="InterPro" id="IPR006626">
    <property type="entry name" value="PbH1"/>
</dbReference>
<dbReference type="PROSITE" id="PS51724">
    <property type="entry name" value="SPOR"/>
    <property type="match status" value="1"/>
</dbReference>
<feature type="signal peptide" evidence="4">
    <location>
        <begin position="1"/>
        <end position="37"/>
    </location>
</feature>
<dbReference type="InterPro" id="IPR011050">
    <property type="entry name" value="Pectin_lyase_fold/virulence"/>
</dbReference>
<evidence type="ECO:0000313" key="7">
    <source>
        <dbReference type="Proteomes" id="UP000642094"/>
    </source>
</evidence>
<accession>A0ABR7ZYN0</accession>
<dbReference type="EMBL" id="JACJQB010000029">
    <property type="protein sequence ID" value="MBD2189116.1"/>
    <property type="molecule type" value="Genomic_DNA"/>
</dbReference>
<dbReference type="InterPro" id="IPR007730">
    <property type="entry name" value="SPOR-like_dom"/>
</dbReference>
<evidence type="ECO:0000256" key="2">
    <source>
        <dbReference type="ARBA" id="ARBA00022737"/>
    </source>
</evidence>
<organism evidence="6 7">
    <name type="scientific">Pseudanabaena mucicola FACHB-723</name>
    <dbReference type="NCBI Taxonomy" id="2692860"/>
    <lineage>
        <taxon>Bacteria</taxon>
        <taxon>Bacillati</taxon>
        <taxon>Cyanobacteriota</taxon>
        <taxon>Cyanophyceae</taxon>
        <taxon>Pseudanabaenales</taxon>
        <taxon>Pseudanabaenaceae</taxon>
        <taxon>Pseudanabaena</taxon>
    </lineage>
</organism>
<reference evidence="6 7" key="1">
    <citation type="journal article" date="2020" name="ISME J.">
        <title>Comparative genomics reveals insights into cyanobacterial evolution and habitat adaptation.</title>
        <authorList>
            <person name="Chen M.Y."/>
            <person name="Teng W.K."/>
            <person name="Zhao L."/>
            <person name="Hu C.X."/>
            <person name="Zhou Y.K."/>
            <person name="Han B.P."/>
            <person name="Song L.R."/>
            <person name="Shu W.S."/>
        </authorList>
    </citation>
    <scope>NUCLEOTIDE SEQUENCE [LARGE SCALE GENOMIC DNA]</scope>
    <source>
        <strain evidence="6 7">FACHB-723</strain>
    </source>
</reference>
<dbReference type="Pfam" id="PF07602">
    <property type="entry name" value="DUF1565"/>
    <property type="match status" value="1"/>
</dbReference>
<dbReference type="InterPro" id="IPR011459">
    <property type="entry name" value="DUF1565"/>
</dbReference>
<comment type="caution">
    <text evidence="6">The sequence shown here is derived from an EMBL/GenBank/DDBJ whole genome shotgun (WGS) entry which is preliminary data.</text>
</comment>
<dbReference type="RefSeq" id="WP_190403950.1">
    <property type="nucleotide sequence ID" value="NZ_JACJQB010000029.1"/>
</dbReference>
<dbReference type="Gene3D" id="2.160.20.10">
    <property type="entry name" value="Single-stranded right-handed beta-helix, Pectin lyase-like"/>
    <property type="match status" value="1"/>
</dbReference>
<dbReference type="Proteomes" id="UP000642094">
    <property type="component" value="Unassembled WGS sequence"/>
</dbReference>
<dbReference type="PANTHER" id="PTHR22990">
    <property type="entry name" value="F-BOX ONLY PROTEIN"/>
    <property type="match status" value="1"/>
</dbReference>
<evidence type="ECO:0000313" key="6">
    <source>
        <dbReference type="EMBL" id="MBD2189116.1"/>
    </source>
</evidence>
<protein>
    <submittedName>
        <fullName evidence="6">DUF1565 domain-containing protein</fullName>
    </submittedName>
</protein>
<gene>
    <name evidence="6" type="ORF">H6F41_13305</name>
</gene>
<dbReference type="SMART" id="SM00710">
    <property type="entry name" value="PbH1"/>
    <property type="match status" value="4"/>
</dbReference>